<organism evidence="1 2">
    <name type="scientific">Collybia nuda</name>
    <dbReference type="NCBI Taxonomy" id="64659"/>
    <lineage>
        <taxon>Eukaryota</taxon>
        <taxon>Fungi</taxon>
        <taxon>Dikarya</taxon>
        <taxon>Basidiomycota</taxon>
        <taxon>Agaricomycotina</taxon>
        <taxon>Agaricomycetes</taxon>
        <taxon>Agaricomycetidae</taxon>
        <taxon>Agaricales</taxon>
        <taxon>Tricholomatineae</taxon>
        <taxon>Clitocybaceae</taxon>
        <taxon>Collybia</taxon>
    </lineage>
</organism>
<dbReference type="EMBL" id="MU150303">
    <property type="protein sequence ID" value="KAF9460166.1"/>
    <property type="molecule type" value="Genomic_DNA"/>
</dbReference>
<dbReference type="SUPFAM" id="SSF52047">
    <property type="entry name" value="RNI-like"/>
    <property type="match status" value="1"/>
</dbReference>
<dbReference type="AlphaFoldDB" id="A0A9P5Y2F0"/>
<gene>
    <name evidence="1" type="ORF">BDZ94DRAFT_1266569</name>
</gene>
<evidence type="ECO:0000313" key="2">
    <source>
        <dbReference type="Proteomes" id="UP000807353"/>
    </source>
</evidence>
<evidence type="ECO:0000313" key="1">
    <source>
        <dbReference type="EMBL" id="KAF9460166.1"/>
    </source>
</evidence>
<comment type="caution">
    <text evidence="1">The sequence shown here is derived from an EMBL/GenBank/DDBJ whole genome shotgun (WGS) entry which is preliminary data.</text>
</comment>
<keyword evidence="2" id="KW-1185">Reference proteome</keyword>
<reference evidence="1" key="1">
    <citation type="submission" date="2020-11" db="EMBL/GenBank/DDBJ databases">
        <authorList>
            <consortium name="DOE Joint Genome Institute"/>
            <person name="Ahrendt S."/>
            <person name="Riley R."/>
            <person name="Andreopoulos W."/>
            <person name="Labutti K."/>
            <person name="Pangilinan J."/>
            <person name="Ruiz-Duenas F.J."/>
            <person name="Barrasa J.M."/>
            <person name="Sanchez-Garcia M."/>
            <person name="Camarero S."/>
            <person name="Miyauchi S."/>
            <person name="Serrano A."/>
            <person name="Linde D."/>
            <person name="Babiker R."/>
            <person name="Drula E."/>
            <person name="Ayuso-Fernandez I."/>
            <person name="Pacheco R."/>
            <person name="Padilla G."/>
            <person name="Ferreira P."/>
            <person name="Barriuso J."/>
            <person name="Kellner H."/>
            <person name="Castanera R."/>
            <person name="Alfaro M."/>
            <person name="Ramirez L."/>
            <person name="Pisabarro A.G."/>
            <person name="Kuo A."/>
            <person name="Tritt A."/>
            <person name="Lipzen A."/>
            <person name="He G."/>
            <person name="Yan M."/>
            <person name="Ng V."/>
            <person name="Cullen D."/>
            <person name="Martin F."/>
            <person name="Rosso M.-N."/>
            <person name="Henrissat B."/>
            <person name="Hibbett D."/>
            <person name="Martinez A.T."/>
            <person name="Grigoriev I.V."/>
        </authorList>
    </citation>
    <scope>NUCLEOTIDE SEQUENCE</scope>
    <source>
        <strain evidence="1">CBS 247.69</strain>
    </source>
</reference>
<dbReference type="Proteomes" id="UP000807353">
    <property type="component" value="Unassembled WGS sequence"/>
</dbReference>
<protein>
    <submittedName>
        <fullName evidence="1">Uncharacterized protein</fullName>
    </submittedName>
</protein>
<accession>A0A9P5Y2F0</accession>
<sequence>MVVRFRSSFQTCRSFDKYKTIFRRSGSRLVSCTLVSSTSSRSTGYFLPQFTQIASHLCHLSLEGAEAFLSFLKLPPGRLSSLETLSLKFFPKEKPLLPEISRAGEMHQYDPITLFENAPLLRRVNIATGTWDQWIDPRILPLQLPWDQLTHLLLSPDLHFRDSVLSSVLHRCTNLIQLRVPIPYRDQGTILLTSIDLRHLEALEIVQVPATGNTSPGQLLRHLVVPSLKRLIIMSRGGAFLPLGDISQI</sequence>
<dbReference type="InterPro" id="IPR032675">
    <property type="entry name" value="LRR_dom_sf"/>
</dbReference>
<name>A0A9P5Y2F0_9AGAR</name>
<dbReference type="OrthoDB" id="3042911at2759"/>
<dbReference type="Gene3D" id="3.80.10.10">
    <property type="entry name" value="Ribonuclease Inhibitor"/>
    <property type="match status" value="1"/>
</dbReference>
<proteinExistence type="predicted"/>